<name>A0A919MUI2_9ACTN</name>
<evidence type="ECO:0000259" key="3">
    <source>
        <dbReference type="Pfam" id="PF13649"/>
    </source>
</evidence>
<feature type="binding site" evidence="2">
    <location>
        <begin position="96"/>
        <end position="97"/>
    </location>
    <ligand>
        <name>S-adenosyl-L-methionine</name>
        <dbReference type="ChEBI" id="CHEBI:59789"/>
    </ligand>
</feature>
<dbReference type="InterPro" id="IPR029063">
    <property type="entry name" value="SAM-dependent_MTases_sf"/>
</dbReference>
<evidence type="ECO:0000259" key="4">
    <source>
        <dbReference type="Pfam" id="PF21302"/>
    </source>
</evidence>
<accession>A0A919MUI2</accession>
<feature type="binding site" evidence="1">
    <location>
        <position position="11"/>
    </location>
    <ligand>
        <name>Zn(2+)</name>
        <dbReference type="ChEBI" id="CHEBI:29105"/>
    </ligand>
</feature>
<dbReference type="InterPro" id="IPR041698">
    <property type="entry name" value="Methyltransf_25"/>
</dbReference>
<dbReference type="InterPro" id="IPR016718">
    <property type="entry name" value="rRNA_m1G-MeTrfase_A_prd"/>
</dbReference>
<feature type="binding site" evidence="1">
    <location>
        <position position="28"/>
    </location>
    <ligand>
        <name>Zn(2+)</name>
        <dbReference type="ChEBI" id="CHEBI:29105"/>
    </ligand>
</feature>
<proteinExistence type="predicted"/>
<feature type="binding site" evidence="2">
    <location>
        <position position="71"/>
    </location>
    <ligand>
        <name>S-adenosyl-L-methionine</name>
        <dbReference type="ChEBI" id="CHEBI:59789"/>
    </ligand>
</feature>
<protein>
    <submittedName>
        <fullName evidence="5">Ubiquinone biosynthesis protein</fullName>
    </submittedName>
</protein>
<evidence type="ECO:0000256" key="2">
    <source>
        <dbReference type="PIRSR" id="PIRSR018249-2"/>
    </source>
</evidence>
<dbReference type="SUPFAM" id="SSF53335">
    <property type="entry name" value="S-adenosyl-L-methionine-dependent methyltransferases"/>
    <property type="match status" value="1"/>
</dbReference>
<dbReference type="GO" id="GO:0046872">
    <property type="term" value="F:metal ion binding"/>
    <property type="evidence" value="ECO:0007669"/>
    <property type="project" value="UniProtKB-KW"/>
</dbReference>
<feature type="binding site" evidence="1">
    <location>
        <position position="32"/>
    </location>
    <ligand>
        <name>Zn(2+)</name>
        <dbReference type="ChEBI" id="CHEBI:29105"/>
    </ligand>
</feature>
<dbReference type="CDD" id="cd02440">
    <property type="entry name" value="AdoMet_MTases"/>
    <property type="match status" value="1"/>
</dbReference>
<feature type="domain" description="Methyltransferase" evidence="3">
    <location>
        <begin position="89"/>
        <end position="173"/>
    </location>
</feature>
<dbReference type="GO" id="GO:0008168">
    <property type="term" value="F:methyltransferase activity"/>
    <property type="evidence" value="ECO:0007669"/>
    <property type="project" value="InterPro"/>
</dbReference>
<keyword evidence="5" id="KW-0830">Ubiquinone</keyword>
<dbReference type="Gene3D" id="3.40.50.150">
    <property type="entry name" value="Vaccinia Virus protein VP39"/>
    <property type="match status" value="1"/>
</dbReference>
<feature type="binding site" evidence="1">
    <location>
        <position position="14"/>
    </location>
    <ligand>
        <name>Zn(2+)</name>
        <dbReference type="ChEBI" id="CHEBI:29105"/>
    </ligand>
</feature>
<dbReference type="Pfam" id="PF21302">
    <property type="entry name" value="Zn_ribbon_RlmA"/>
    <property type="match status" value="1"/>
</dbReference>
<reference evidence="5" key="1">
    <citation type="submission" date="2021-01" db="EMBL/GenBank/DDBJ databases">
        <title>Whole genome shotgun sequence of Actinoplanes nipponensis NBRC 14063.</title>
        <authorList>
            <person name="Komaki H."/>
            <person name="Tamura T."/>
        </authorList>
    </citation>
    <scope>NUCLEOTIDE SEQUENCE</scope>
    <source>
        <strain evidence="5">NBRC 14063</strain>
    </source>
</reference>
<keyword evidence="1" id="KW-0862">Zinc</keyword>
<keyword evidence="2" id="KW-0949">S-adenosyl-L-methionine</keyword>
<organism evidence="5 6">
    <name type="scientific">Actinoplanes nipponensis</name>
    <dbReference type="NCBI Taxonomy" id="135950"/>
    <lineage>
        <taxon>Bacteria</taxon>
        <taxon>Bacillati</taxon>
        <taxon>Actinomycetota</taxon>
        <taxon>Actinomycetes</taxon>
        <taxon>Micromonosporales</taxon>
        <taxon>Micromonosporaceae</taxon>
        <taxon>Actinoplanes</taxon>
    </lineage>
</organism>
<dbReference type="RefSeq" id="WP_203769828.1">
    <property type="nucleotide sequence ID" value="NZ_BAAAYJ010000007.1"/>
</dbReference>
<dbReference type="Pfam" id="PF13649">
    <property type="entry name" value="Methyltransf_25"/>
    <property type="match status" value="1"/>
</dbReference>
<dbReference type="InterPro" id="IPR048647">
    <property type="entry name" value="RlmA_N"/>
</dbReference>
<comment type="caution">
    <text evidence="5">The sequence shown here is derived from an EMBL/GenBank/DDBJ whole genome shotgun (WGS) entry which is preliminary data.</text>
</comment>
<dbReference type="EMBL" id="BOMQ01000045">
    <property type="protein sequence ID" value="GIE50165.1"/>
    <property type="molecule type" value="Genomic_DNA"/>
</dbReference>
<feature type="binding site" evidence="2">
    <location>
        <position position="184"/>
    </location>
    <ligand>
        <name>S-adenosyl-L-methionine</name>
        <dbReference type="ChEBI" id="CHEBI:59789"/>
    </ligand>
</feature>
<evidence type="ECO:0000256" key="1">
    <source>
        <dbReference type="PIRSR" id="PIRSR018249-1"/>
    </source>
</evidence>
<dbReference type="AlphaFoldDB" id="A0A919MUI2"/>
<sequence length="269" mass="28544">MIDGALPYLRCPVCGQGLDRGGEQALRCRQGHSFDIARQGYVNLSAGRSPHPGDSAEMIADRAAFLAEGHYDFIAAALAETVRPDDGLVLDAGTGTGSYLARVLDARPAAPGLGIDVSKPALRRAARCHPRAGAALADLWRPLPLADASVAVLLNVFAPRNGPEFHRILRPDGVLLVVTPAPDHLKELVRTHGLLRVDPAKAGRVADTLGDQWRADGTTTHRRTLHLTAAAARTLIGMTPSARHVAPDRLRAADITATAAIDLTVYRPA</sequence>
<keyword evidence="6" id="KW-1185">Reference proteome</keyword>
<dbReference type="Proteomes" id="UP000647172">
    <property type="component" value="Unassembled WGS sequence"/>
</dbReference>
<keyword evidence="1" id="KW-0479">Metal-binding</keyword>
<feature type="domain" description="23S rRNA (guanine(745)-N(1))-methyltransferase N-terminal" evidence="4">
    <location>
        <begin position="10"/>
        <end position="44"/>
    </location>
</feature>
<dbReference type="PIRSF" id="PIRSF018249">
    <property type="entry name" value="MyrA_prd"/>
    <property type="match status" value="1"/>
</dbReference>
<evidence type="ECO:0000313" key="6">
    <source>
        <dbReference type="Proteomes" id="UP000647172"/>
    </source>
</evidence>
<gene>
    <name evidence="5" type="ORF">Ani05nite_36990</name>
</gene>
<evidence type="ECO:0000313" key="5">
    <source>
        <dbReference type="EMBL" id="GIE50165.1"/>
    </source>
</evidence>